<dbReference type="GO" id="GO:0005886">
    <property type="term" value="C:plasma membrane"/>
    <property type="evidence" value="ECO:0007669"/>
    <property type="project" value="UniProtKB-SubCell"/>
</dbReference>
<evidence type="ECO:0000256" key="8">
    <source>
        <dbReference type="ARBA" id="ARBA00038436"/>
    </source>
</evidence>
<evidence type="ECO:0000256" key="9">
    <source>
        <dbReference type="SAM" id="Phobius"/>
    </source>
</evidence>
<evidence type="ECO:0000256" key="2">
    <source>
        <dbReference type="ARBA" id="ARBA00022448"/>
    </source>
</evidence>
<keyword evidence="6 9" id="KW-1133">Transmembrane helix</keyword>
<protein>
    <recommendedName>
        <fullName evidence="10">Tripartite ATP-independent periplasmic transporters DctQ component domain-containing protein</fullName>
    </recommendedName>
</protein>
<dbReference type="Proteomes" id="UP000289794">
    <property type="component" value="Chromosome"/>
</dbReference>
<gene>
    <name evidence="11" type="ORF">PMF13cell1_02623</name>
</gene>
<evidence type="ECO:0000256" key="3">
    <source>
        <dbReference type="ARBA" id="ARBA00022475"/>
    </source>
</evidence>
<evidence type="ECO:0000256" key="4">
    <source>
        <dbReference type="ARBA" id="ARBA00022519"/>
    </source>
</evidence>
<dbReference type="InterPro" id="IPR055348">
    <property type="entry name" value="DctQ"/>
</dbReference>
<dbReference type="PANTHER" id="PTHR35011">
    <property type="entry name" value="2,3-DIKETO-L-GULONATE TRAP TRANSPORTER SMALL PERMEASE PROTEIN YIAM"/>
    <property type="match status" value="1"/>
</dbReference>
<evidence type="ECO:0000256" key="5">
    <source>
        <dbReference type="ARBA" id="ARBA00022692"/>
    </source>
</evidence>
<evidence type="ECO:0000256" key="1">
    <source>
        <dbReference type="ARBA" id="ARBA00004429"/>
    </source>
</evidence>
<feature type="domain" description="Tripartite ATP-independent periplasmic transporters DctQ component" evidence="10">
    <location>
        <begin position="23"/>
        <end position="151"/>
    </location>
</feature>
<feature type="transmembrane region" description="Helical" evidence="9">
    <location>
        <begin position="125"/>
        <end position="144"/>
    </location>
</feature>
<evidence type="ECO:0000256" key="7">
    <source>
        <dbReference type="ARBA" id="ARBA00023136"/>
    </source>
</evidence>
<proteinExistence type="inferred from homology"/>
<feature type="transmembrane region" description="Helical" evidence="9">
    <location>
        <begin position="12"/>
        <end position="35"/>
    </location>
</feature>
<keyword evidence="7 9" id="KW-0472">Membrane</keyword>
<sequence>MDKIDKWITQACSVFGCLSLVSMICLIAVNVILRFALSSSIKWAEEYSYIFFCYAVFLGTVLIYQSKEIISINAFVLMLPRNIQNMVFYLKRFFLVIINGVLLYLTIEFTRQGSAKFTTLMRIQYTYIDASMAIMFFCMTLIAIKDFIYAVKKKELAETERKTE</sequence>
<dbReference type="KEGG" id="bpro:PMF13cell1_02623"/>
<comment type="similarity">
    <text evidence="8">Belongs to the TRAP transporter small permease family.</text>
</comment>
<dbReference type="InterPro" id="IPR007387">
    <property type="entry name" value="TRAP_DctQ"/>
</dbReference>
<comment type="subcellular location">
    <subcellularLocation>
        <location evidence="1">Cell inner membrane</location>
        <topology evidence="1">Multi-pass membrane protein</topology>
    </subcellularLocation>
</comment>
<dbReference type="Pfam" id="PF04290">
    <property type="entry name" value="DctQ"/>
    <property type="match status" value="1"/>
</dbReference>
<keyword evidence="3" id="KW-1003">Cell membrane</keyword>
<evidence type="ECO:0000313" key="12">
    <source>
        <dbReference type="Proteomes" id="UP000289794"/>
    </source>
</evidence>
<organism evidence="11 12">
    <name type="scientific">Blautia producta</name>
    <dbReference type="NCBI Taxonomy" id="33035"/>
    <lineage>
        <taxon>Bacteria</taxon>
        <taxon>Bacillati</taxon>
        <taxon>Bacillota</taxon>
        <taxon>Clostridia</taxon>
        <taxon>Lachnospirales</taxon>
        <taxon>Lachnospiraceae</taxon>
        <taxon>Blautia</taxon>
    </lineage>
</organism>
<name>A0A4P6M0I2_9FIRM</name>
<feature type="transmembrane region" description="Helical" evidence="9">
    <location>
        <begin position="86"/>
        <end position="105"/>
    </location>
</feature>
<dbReference type="PANTHER" id="PTHR35011:SF4">
    <property type="entry name" value="SLL1102 PROTEIN"/>
    <property type="match status" value="1"/>
</dbReference>
<dbReference type="PROSITE" id="PS51257">
    <property type="entry name" value="PROKAR_LIPOPROTEIN"/>
    <property type="match status" value="1"/>
</dbReference>
<reference evidence="11 12" key="1">
    <citation type="submission" date="2019-01" db="EMBL/GenBank/DDBJ databases">
        <title>PMF-metabolizing Aryl O-demethylase.</title>
        <authorList>
            <person name="Kim M."/>
        </authorList>
    </citation>
    <scope>NUCLEOTIDE SEQUENCE [LARGE SCALE GENOMIC DNA]</scope>
    <source>
        <strain evidence="11 12">PMF1</strain>
    </source>
</reference>
<evidence type="ECO:0000259" key="10">
    <source>
        <dbReference type="Pfam" id="PF04290"/>
    </source>
</evidence>
<keyword evidence="4" id="KW-0997">Cell inner membrane</keyword>
<keyword evidence="5 9" id="KW-0812">Transmembrane</keyword>
<dbReference type="RefSeq" id="WP_130180989.1">
    <property type="nucleotide sequence ID" value="NZ_CP035945.1"/>
</dbReference>
<accession>A0A4P6M0I2</accession>
<keyword evidence="2" id="KW-0813">Transport</keyword>
<dbReference type="EMBL" id="CP035945">
    <property type="protein sequence ID" value="QBE97070.1"/>
    <property type="molecule type" value="Genomic_DNA"/>
</dbReference>
<evidence type="ECO:0000313" key="11">
    <source>
        <dbReference type="EMBL" id="QBE97070.1"/>
    </source>
</evidence>
<dbReference type="AlphaFoldDB" id="A0A4P6M0I2"/>
<evidence type="ECO:0000256" key="6">
    <source>
        <dbReference type="ARBA" id="ARBA00022989"/>
    </source>
</evidence>
<feature type="transmembrane region" description="Helical" evidence="9">
    <location>
        <begin position="47"/>
        <end position="65"/>
    </location>
</feature>